<dbReference type="NCBIfam" id="NF008357">
    <property type="entry name" value="PRK11146.1"/>
    <property type="match status" value="1"/>
</dbReference>
<dbReference type="HOGENOM" id="CLU_000604_8_1_6"/>
<evidence type="ECO:0000256" key="8">
    <source>
        <dbReference type="SAM" id="Phobius"/>
    </source>
</evidence>
<dbReference type="GO" id="GO:0098797">
    <property type="term" value="C:plasma membrane protein complex"/>
    <property type="evidence" value="ECO:0007669"/>
    <property type="project" value="TreeGrafter"/>
</dbReference>
<keyword evidence="3" id="KW-0813">Transport</keyword>
<dbReference type="InterPro" id="IPR025857">
    <property type="entry name" value="MacB_PCD"/>
</dbReference>
<dbReference type="NCBIfam" id="TIGR02212">
    <property type="entry name" value="lolCE"/>
    <property type="match status" value="1"/>
</dbReference>
<name>J3YTM3_9ENTR</name>
<dbReference type="PANTHER" id="PTHR30489:SF0">
    <property type="entry name" value="LIPOPROTEIN-RELEASING SYSTEM TRANSMEMBRANE PROTEIN LOLE"/>
    <property type="match status" value="1"/>
</dbReference>
<dbReference type="OrthoDB" id="9808461at2"/>
<dbReference type="AlphaFoldDB" id="J3YTM3"/>
<dbReference type="Proteomes" id="UP000003937">
    <property type="component" value="Chromosome"/>
</dbReference>
<protein>
    <submittedName>
        <fullName evidence="11">Lipoprotein releasing system, transmembrane protein, LolC/E family</fullName>
    </submittedName>
</protein>
<sequence length="420" mass="46768" precursor="true">MNIPLSLRIAIRFCYGQQKGFMLSLVSVISVMGIGLGVCVLIVGLSAMNGFNRELNNRILSIIPHGQIEPINPPFFDWKEALKRIKQLPGILGVSPYLNFSALVEYNNKFQAVEIKGIQPEIEIKLNSFHCYSQENAWTHFHSGQQKIILGGGVANTLKVKAGDWVTIITPNNNSTRSLVLPQHIQLQVSGILSIKSHLDQNIAIIPLEDAQHYLHRYNDVGGLAIKVIDVFNAEKIVHDAGAVIHNTVKIRSWISTHGYISRDIQIIRIIIYIAMLLVIGVACFNIVSILVMSVNDKRNDIAILRSLGAKDGLITSIFIWYGLLASLIGSFFGAIFGVLTALNLTKLVELFELFLGQQLLSSNIYFIDFLPTELHWVDVSVVLITVILLTLLASWYPARRASCIDPVKILIGQFYSDKK</sequence>
<evidence type="ECO:0000256" key="1">
    <source>
        <dbReference type="ARBA" id="ARBA00004651"/>
    </source>
</evidence>
<feature type="transmembrane region" description="Helical" evidence="8">
    <location>
        <begin position="314"/>
        <end position="343"/>
    </location>
</feature>
<keyword evidence="6 8" id="KW-1133">Transmembrane helix</keyword>
<keyword evidence="11" id="KW-0449">Lipoprotein</keyword>
<evidence type="ECO:0000259" key="10">
    <source>
        <dbReference type="Pfam" id="PF12704"/>
    </source>
</evidence>
<gene>
    <name evidence="11" type="ORF">A35E_00524</name>
</gene>
<dbReference type="PANTHER" id="PTHR30489">
    <property type="entry name" value="LIPOPROTEIN-RELEASING SYSTEM TRANSMEMBRANE PROTEIN LOLE"/>
    <property type="match status" value="1"/>
</dbReference>
<dbReference type="RefSeq" id="WP_014889110.1">
    <property type="nucleotide sequence ID" value="NC_018420.1"/>
</dbReference>
<comment type="subcellular location">
    <subcellularLocation>
        <location evidence="1">Cell membrane</location>
        <topology evidence="1">Multi-pass membrane protein</topology>
    </subcellularLocation>
</comment>
<evidence type="ECO:0000256" key="5">
    <source>
        <dbReference type="ARBA" id="ARBA00022692"/>
    </source>
</evidence>
<keyword evidence="4" id="KW-1003">Cell membrane</keyword>
<dbReference type="EMBL" id="CP003547">
    <property type="protein sequence ID" value="AFP85813.1"/>
    <property type="molecule type" value="Genomic_DNA"/>
</dbReference>
<evidence type="ECO:0000256" key="6">
    <source>
        <dbReference type="ARBA" id="ARBA00022989"/>
    </source>
</evidence>
<keyword evidence="7 8" id="KW-0472">Membrane</keyword>
<dbReference type="Pfam" id="PF02687">
    <property type="entry name" value="FtsX"/>
    <property type="match status" value="1"/>
</dbReference>
<evidence type="ECO:0000256" key="2">
    <source>
        <dbReference type="ARBA" id="ARBA00005236"/>
    </source>
</evidence>
<dbReference type="InterPro" id="IPR051447">
    <property type="entry name" value="Lipoprotein-release_system"/>
</dbReference>
<proteinExistence type="inferred from homology"/>
<evidence type="ECO:0000313" key="12">
    <source>
        <dbReference type="Proteomes" id="UP000003937"/>
    </source>
</evidence>
<feature type="transmembrane region" description="Helical" evidence="8">
    <location>
        <begin position="21"/>
        <end position="48"/>
    </location>
</feature>
<dbReference type="PATRIC" id="fig|134287.3.peg.497"/>
<dbReference type="Pfam" id="PF12704">
    <property type="entry name" value="MacB_PCD"/>
    <property type="match status" value="1"/>
</dbReference>
<dbReference type="InterPro" id="IPR011925">
    <property type="entry name" value="LolCE_TM"/>
</dbReference>
<comment type="similarity">
    <text evidence="2">Belongs to the ABC-4 integral membrane protein family. LolC/E subfamily.</text>
</comment>
<evidence type="ECO:0000256" key="7">
    <source>
        <dbReference type="ARBA" id="ARBA00023136"/>
    </source>
</evidence>
<dbReference type="GO" id="GO:0044874">
    <property type="term" value="P:lipoprotein localization to outer membrane"/>
    <property type="evidence" value="ECO:0007669"/>
    <property type="project" value="TreeGrafter"/>
</dbReference>
<dbReference type="KEGG" id="sehc:A35E_00524"/>
<feature type="domain" description="MacB-like periplasmic core" evidence="10">
    <location>
        <begin position="27"/>
        <end position="238"/>
    </location>
</feature>
<evidence type="ECO:0000313" key="11">
    <source>
        <dbReference type="EMBL" id="AFP85813.1"/>
    </source>
</evidence>
<dbReference type="GO" id="GO:0042953">
    <property type="term" value="P:lipoprotein transport"/>
    <property type="evidence" value="ECO:0007669"/>
    <property type="project" value="InterPro"/>
</dbReference>
<reference evidence="11 12" key="1">
    <citation type="journal article" date="2012" name="Mol. Biol. Evol.">
        <title>Genome reduction and co-evolution between the primary and secondary bacterial symbionts of psyllids.</title>
        <authorList>
            <person name="Sloan D.B."/>
            <person name="Moran N.A."/>
        </authorList>
    </citation>
    <scope>NUCLEOTIDE SEQUENCE [LARGE SCALE GENOMIC DNA]</scope>
    <source>
        <strain evidence="11">Hcub_S</strain>
    </source>
</reference>
<dbReference type="InterPro" id="IPR003838">
    <property type="entry name" value="ABC3_permease_C"/>
</dbReference>
<feature type="transmembrane region" description="Helical" evidence="8">
    <location>
        <begin position="270"/>
        <end position="293"/>
    </location>
</feature>
<keyword evidence="12" id="KW-1185">Reference proteome</keyword>
<evidence type="ECO:0000256" key="3">
    <source>
        <dbReference type="ARBA" id="ARBA00022448"/>
    </source>
</evidence>
<accession>J3YTM3</accession>
<feature type="transmembrane region" description="Helical" evidence="8">
    <location>
        <begin position="380"/>
        <end position="399"/>
    </location>
</feature>
<feature type="domain" description="ABC3 transporter permease C-terminal" evidence="9">
    <location>
        <begin position="274"/>
        <end position="404"/>
    </location>
</feature>
<evidence type="ECO:0000259" key="9">
    <source>
        <dbReference type="Pfam" id="PF02687"/>
    </source>
</evidence>
<organism evidence="11 12">
    <name type="scientific">secondary endosymbiont of Heteropsylla cubana</name>
    <dbReference type="NCBI Taxonomy" id="134287"/>
    <lineage>
        <taxon>Bacteria</taxon>
        <taxon>Pseudomonadati</taxon>
        <taxon>Pseudomonadota</taxon>
        <taxon>Gammaproteobacteria</taxon>
        <taxon>Enterobacterales</taxon>
        <taxon>Enterobacteriaceae</taxon>
        <taxon>aphid secondary symbionts</taxon>
    </lineage>
</organism>
<dbReference type="STRING" id="134287.A35E_00524"/>
<keyword evidence="5 8" id="KW-0812">Transmembrane</keyword>
<evidence type="ECO:0000256" key="4">
    <source>
        <dbReference type="ARBA" id="ARBA00022475"/>
    </source>
</evidence>